<dbReference type="GO" id="GO:0044718">
    <property type="term" value="P:siderophore transmembrane transport"/>
    <property type="evidence" value="ECO:0007669"/>
    <property type="project" value="TreeGrafter"/>
</dbReference>
<reference evidence="10 11" key="1">
    <citation type="submission" date="2018-12" db="EMBL/GenBank/DDBJ databases">
        <authorList>
            <person name="Feng G."/>
            <person name="Zhu H."/>
        </authorList>
    </citation>
    <scope>NUCLEOTIDE SEQUENCE [LARGE SCALE GENOMIC DNA]</scope>
    <source>
        <strain evidence="10 11">9PBR-2</strain>
    </source>
</reference>
<dbReference type="PANTHER" id="PTHR30069">
    <property type="entry name" value="TONB-DEPENDENT OUTER MEMBRANE RECEPTOR"/>
    <property type="match status" value="1"/>
</dbReference>
<dbReference type="Proteomes" id="UP000280066">
    <property type="component" value="Unassembled WGS sequence"/>
</dbReference>
<evidence type="ECO:0000256" key="2">
    <source>
        <dbReference type="ARBA" id="ARBA00022448"/>
    </source>
</evidence>
<dbReference type="InterPro" id="IPR041700">
    <property type="entry name" value="OMP_b-brl_3"/>
</dbReference>
<dbReference type="InterPro" id="IPR008969">
    <property type="entry name" value="CarboxyPept-like_regulatory"/>
</dbReference>
<organism evidence="10 11">
    <name type="scientific">Hymenobacter metallilatus</name>
    <dbReference type="NCBI Taxonomy" id="2493666"/>
    <lineage>
        <taxon>Bacteria</taxon>
        <taxon>Pseudomonadati</taxon>
        <taxon>Bacteroidota</taxon>
        <taxon>Cytophagia</taxon>
        <taxon>Cytophagales</taxon>
        <taxon>Hymenobacteraceae</taxon>
        <taxon>Hymenobacter</taxon>
    </lineage>
</organism>
<dbReference type="InterPro" id="IPR036942">
    <property type="entry name" value="Beta-barrel_TonB_sf"/>
</dbReference>
<evidence type="ECO:0000313" key="11">
    <source>
        <dbReference type="Proteomes" id="UP000280066"/>
    </source>
</evidence>
<dbReference type="GO" id="GO:0015344">
    <property type="term" value="F:siderophore uptake transmembrane transporter activity"/>
    <property type="evidence" value="ECO:0007669"/>
    <property type="project" value="TreeGrafter"/>
</dbReference>
<dbReference type="Gene3D" id="2.170.130.10">
    <property type="entry name" value="TonB-dependent receptor, plug domain"/>
    <property type="match status" value="1"/>
</dbReference>
<dbReference type="GO" id="GO:0009279">
    <property type="term" value="C:cell outer membrane"/>
    <property type="evidence" value="ECO:0007669"/>
    <property type="project" value="UniProtKB-SubCell"/>
</dbReference>
<gene>
    <name evidence="10" type="ORF">EI290_11235</name>
</gene>
<evidence type="ECO:0000256" key="8">
    <source>
        <dbReference type="SAM" id="SignalP"/>
    </source>
</evidence>
<evidence type="ECO:0000256" key="1">
    <source>
        <dbReference type="ARBA" id="ARBA00004571"/>
    </source>
</evidence>
<keyword evidence="5 8" id="KW-0732">Signal</keyword>
<protein>
    <submittedName>
        <fullName evidence="10">TonB-dependent receptor</fullName>
    </submittedName>
</protein>
<name>A0A428JKH4_9BACT</name>
<dbReference type="EMBL" id="RWIS01000006">
    <property type="protein sequence ID" value="RSK33273.1"/>
    <property type="molecule type" value="Genomic_DNA"/>
</dbReference>
<dbReference type="PANTHER" id="PTHR30069:SF29">
    <property type="entry name" value="HEMOGLOBIN AND HEMOGLOBIN-HAPTOGLOBIN-BINDING PROTEIN 1-RELATED"/>
    <property type="match status" value="1"/>
</dbReference>
<sequence length="816" mass="89532">MLCYLTRPVAGFACCSILVLASSVALAQSRPAPISGTVRAAAGPLEFATVTLHRATDSAVVKTEFSDAAGHFQLPVPAEGRYLVSASQLGYGRSWQGPLAATTQALAPLEFELAAGAATQLKGVTVTGQRPLYERLPDRTMVNVEGSVLSAGNTTLDVLGRAPGVTLDANDNLTLRGRQGLLVLIDGKRQPLTGPELAALLRALPAEQVSTVELITNPPAKYDAQGGAGVISINLKKDQRLGLNGSANAAYGRGRYGKFTSGLSLNYRRKHLNLYGTYTYADRQTFQELAISRTYLQDGRPVRFLEQYNTPRGHLQSHTWRTGADITVSTRTTLGLVLSGLESRLPSQGLNESRLYDAQYQLMDVVLAQNQRNLLTPNLTATALLRHQFPKDSLGTPELTADVDVARYDLTRTLELSANSVLRPSAFASRLLGDQSGKLTLLSGKTDYLRTLRHGLRLEAGLKVSRVTSDNDVLFERELNGGGRQVDTGLTNQFRYEEDIRAGYLSLSRNRPALQVTAGLRAEQTSTYGRQAMGAEQFSRNYFQLFPNLTLRRSLSEAHEVALSLSRRLDRPTYNQLNPFRSYVDPTSYRVGNPALWPQISSQAELTHTFRHKTSTSLRYTHTRRPILSVYLLDAQGLLAATDVNLTAQDYWGFTVSSPLEAAKWWKLYANAEVFYIRFRGTVGGSELPASQPGAILSLSNSFSLPKGWSAELNGSYNSLERYGYQLVRSFGQLSLGVQKSVGRATLKLNATDMLYTTPLRVTSRYQPLTETFRLAQDSRVVTLAISYRFGNDKVAAARKRAGSADEEKRRAAGVQ</sequence>
<dbReference type="Pfam" id="PF13620">
    <property type="entry name" value="CarboxypepD_reg"/>
    <property type="match status" value="1"/>
</dbReference>
<evidence type="ECO:0000256" key="4">
    <source>
        <dbReference type="ARBA" id="ARBA00022692"/>
    </source>
</evidence>
<evidence type="ECO:0000256" key="6">
    <source>
        <dbReference type="ARBA" id="ARBA00023136"/>
    </source>
</evidence>
<dbReference type="Gene3D" id="2.60.40.1120">
    <property type="entry name" value="Carboxypeptidase-like, regulatory domain"/>
    <property type="match status" value="1"/>
</dbReference>
<keyword evidence="7" id="KW-0998">Cell outer membrane</keyword>
<evidence type="ECO:0000256" key="5">
    <source>
        <dbReference type="ARBA" id="ARBA00022729"/>
    </source>
</evidence>
<dbReference type="RefSeq" id="WP_125429924.1">
    <property type="nucleotide sequence ID" value="NZ_RWIS01000006.1"/>
</dbReference>
<dbReference type="AlphaFoldDB" id="A0A428JKH4"/>
<dbReference type="OrthoDB" id="905812at2"/>
<keyword evidence="6" id="KW-0472">Membrane</keyword>
<keyword evidence="2" id="KW-0813">Transport</keyword>
<feature type="domain" description="Outer membrane protein beta-barrel" evidence="9">
    <location>
        <begin position="398"/>
        <end position="788"/>
    </location>
</feature>
<evidence type="ECO:0000256" key="7">
    <source>
        <dbReference type="ARBA" id="ARBA00023237"/>
    </source>
</evidence>
<proteinExistence type="predicted"/>
<keyword evidence="10" id="KW-0675">Receptor</keyword>
<feature type="signal peptide" evidence="8">
    <location>
        <begin position="1"/>
        <end position="27"/>
    </location>
</feature>
<dbReference type="InterPro" id="IPR037066">
    <property type="entry name" value="Plug_dom_sf"/>
</dbReference>
<keyword evidence="11" id="KW-1185">Reference proteome</keyword>
<evidence type="ECO:0000256" key="3">
    <source>
        <dbReference type="ARBA" id="ARBA00022452"/>
    </source>
</evidence>
<comment type="caution">
    <text evidence="10">The sequence shown here is derived from an EMBL/GenBank/DDBJ whole genome shotgun (WGS) entry which is preliminary data.</text>
</comment>
<keyword evidence="4" id="KW-0812">Transmembrane</keyword>
<dbReference type="Pfam" id="PF14905">
    <property type="entry name" value="OMP_b-brl_3"/>
    <property type="match status" value="1"/>
</dbReference>
<dbReference type="Gene3D" id="2.40.170.20">
    <property type="entry name" value="TonB-dependent receptor, beta-barrel domain"/>
    <property type="match status" value="1"/>
</dbReference>
<dbReference type="SUPFAM" id="SSF49464">
    <property type="entry name" value="Carboxypeptidase regulatory domain-like"/>
    <property type="match status" value="1"/>
</dbReference>
<evidence type="ECO:0000259" key="9">
    <source>
        <dbReference type="Pfam" id="PF14905"/>
    </source>
</evidence>
<evidence type="ECO:0000313" key="10">
    <source>
        <dbReference type="EMBL" id="RSK33273.1"/>
    </source>
</evidence>
<comment type="subcellular location">
    <subcellularLocation>
        <location evidence="1">Cell outer membrane</location>
        <topology evidence="1">Multi-pass membrane protein</topology>
    </subcellularLocation>
</comment>
<feature type="chain" id="PRO_5019065655" evidence="8">
    <location>
        <begin position="28"/>
        <end position="816"/>
    </location>
</feature>
<dbReference type="SUPFAM" id="SSF56935">
    <property type="entry name" value="Porins"/>
    <property type="match status" value="1"/>
</dbReference>
<accession>A0A428JKH4</accession>
<keyword evidence="3" id="KW-1134">Transmembrane beta strand</keyword>
<dbReference type="InterPro" id="IPR039426">
    <property type="entry name" value="TonB-dep_rcpt-like"/>
</dbReference>